<feature type="active site" evidence="9">
    <location>
        <position position="564"/>
    </location>
</feature>
<evidence type="ECO:0000256" key="1">
    <source>
        <dbReference type="ARBA" id="ARBA00003670"/>
    </source>
</evidence>
<dbReference type="OrthoDB" id="9768133at2"/>
<evidence type="ECO:0000256" key="5">
    <source>
        <dbReference type="ARBA" id="ARBA00022842"/>
    </source>
</evidence>
<dbReference type="GO" id="GO:0005829">
    <property type="term" value="C:cytosol"/>
    <property type="evidence" value="ECO:0007669"/>
    <property type="project" value="TreeGrafter"/>
</dbReference>
<sequence>MPSTATGSREAARFEMPEQLRGDVRRLGDALGEVLREYGGPALLADVERLRELTIASHHEDRTVADDAAVQAESLVASWSLERAEEVARAFTVYFHLINAAEEYHRVRALRAGDRPDRPLAGTVAQAVGEVARLAGAERAEHLLDGLEFRPVLTAHPTEARRRAIVTAIRRVANLLERRDDPRLGASEDNETQRMLLEQIDVLWRTAPLRAQRPGPLDEVRTAMSAFDDVLFQVVPQVYRRAEMALRRNEHGDGHEGADAEADADAPVAAPRVPAFVRLGSWIGGDRDGNPHVTSAITRQAMAIQSDHVLSALENACTRVGRALTLDAGTTPPSAELRRVLEDAEAAQPELYAETASRSPNEPHRIALLYTAARVSATRRRDADLSYGSAAELLADLRTIQASLAEAGAARQAYGEVQGLVWQVESFGFHLAELEVRQHSAVHRKALDEIRAGGERSETTEEVLATLRVMAQIQARFGPEACRRYVVSFTQSADDVAAVYELARHALDGRQLQIDVVPLFETGADLDACVDVLNGVLGLPDVQARLDATGRRYEIMLGYSDSAKDVGPVSATLALYDAQARLTTWAADNDITLTMFHGRGGALGRGGGPANRAVLAQAPGSVDGRFKLTEQGEVIFARYGDPAIARRHIEQVTSAVLLASTPEVEDRASAAAVEFEDVAQRMDEAAREAYHSLVHSEGFAAWFARVTPLEEVGSLPLGSRPARRGLSVSSLDDLRAIPWVFSWSQTRVTLPGWYGLGSGLAAVGDLDRLRRAYEEWPLFTVMMENAEMSLAKSDRRIAARYLALGDRPELTARILDEHDRTTQWVLDVTGHSRLLEDRRVLGRAVALRNPYVDALSYLQMRALHTLRKTDLEAGSDAEAATRRLLQISVNGVAAGLQNTG</sequence>
<dbReference type="Gene3D" id="1.20.1440.90">
    <property type="entry name" value="Phosphoenolpyruvate/pyruvate domain"/>
    <property type="match status" value="1"/>
</dbReference>
<dbReference type="GO" id="GO:0015977">
    <property type="term" value="P:carbon fixation"/>
    <property type="evidence" value="ECO:0007669"/>
    <property type="project" value="UniProtKB-UniRule"/>
</dbReference>
<evidence type="ECO:0000256" key="3">
    <source>
        <dbReference type="ARBA" id="ARBA00012305"/>
    </source>
</evidence>
<evidence type="ECO:0000256" key="4">
    <source>
        <dbReference type="ARBA" id="ARBA00022419"/>
    </source>
</evidence>
<name>A0A2P8E127_9ACTN</name>
<organism evidence="11 12">
    <name type="scientific">Haloactinopolyspora alba</name>
    <dbReference type="NCBI Taxonomy" id="648780"/>
    <lineage>
        <taxon>Bacteria</taxon>
        <taxon>Bacillati</taxon>
        <taxon>Actinomycetota</taxon>
        <taxon>Actinomycetes</taxon>
        <taxon>Jiangellales</taxon>
        <taxon>Jiangellaceae</taxon>
        <taxon>Haloactinopolyspora</taxon>
    </lineage>
</organism>
<dbReference type="InterPro" id="IPR018129">
    <property type="entry name" value="PEP_COase_Lys_AS"/>
</dbReference>
<comment type="caution">
    <text evidence="11">The sequence shown here is derived from an EMBL/GenBank/DDBJ whole genome shotgun (WGS) entry which is preliminary data.</text>
</comment>
<reference evidence="11 12" key="1">
    <citation type="submission" date="2018-03" db="EMBL/GenBank/DDBJ databases">
        <title>Genomic Encyclopedia of Archaeal and Bacterial Type Strains, Phase II (KMG-II): from individual species to whole genera.</title>
        <authorList>
            <person name="Goeker M."/>
        </authorList>
    </citation>
    <scope>NUCLEOTIDE SEQUENCE [LARGE SCALE GENOMIC DNA]</scope>
    <source>
        <strain evidence="11 12">DSM 45211</strain>
    </source>
</reference>
<dbReference type="PRINTS" id="PR00150">
    <property type="entry name" value="PEPCARBXLASE"/>
</dbReference>
<dbReference type="EMBL" id="PYGE01000008">
    <property type="protein sequence ID" value="PSL03173.1"/>
    <property type="molecule type" value="Genomic_DNA"/>
</dbReference>
<protein>
    <recommendedName>
        <fullName evidence="4 9">Phosphoenolpyruvate carboxylase</fullName>
        <shortName evidence="9">PEPC</shortName>
        <shortName evidence="9">PEPCase</shortName>
        <ecNumber evidence="3 9">4.1.1.31</ecNumber>
    </recommendedName>
</protein>
<dbReference type="InterPro" id="IPR022805">
    <property type="entry name" value="PEP_COase_bac/pln-type"/>
</dbReference>
<evidence type="ECO:0000256" key="2">
    <source>
        <dbReference type="ARBA" id="ARBA00008346"/>
    </source>
</evidence>
<comment type="similarity">
    <text evidence="2 9">Belongs to the PEPCase type 1 family.</text>
</comment>
<evidence type="ECO:0000313" key="12">
    <source>
        <dbReference type="Proteomes" id="UP000243528"/>
    </source>
</evidence>
<dbReference type="AlphaFoldDB" id="A0A2P8E127"/>
<dbReference type="PANTHER" id="PTHR30523">
    <property type="entry name" value="PHOSPHOENOLPYRUVATE CARBOXYLASE"/>
    <property type="match status" value="1"/>
</dbReference>
<keyword evidence="6 9" id="KW-0456">Lyase</keyword>
<evidence type="ECO:0000256" key="8">
    <source>
        <dbReference type="ARBA" id="ARBA00048995"/>
    </source>
</evidence>
<evidence type="ECO:0000256" key="9">
    <source>
        <dbReference type="HAMAP-Rule" id="MF_00595"/>
    </source>
</evidence>
<dbReference type="PANTHER" id="PTHR30523:SF6">
    <property type="entry name" value="PHOSPHOENOLPYRUVATE CARBOXYLASE"/>
    <property type="match status" value="1"/>
</dbReference>
<dbReference type="InterPro" id="IPR021135">
    <property type="entry name" value="PEP_COase"/>
</dbReference>
<evidence type="ECO:0000313" key="11">
    <source>
        <dbReference type="EMBL" id="PSL03173.1"/>
    </source>
</evidence>
<comment type="catalytic activity">
    <reaction evidence="8 9">
        <text>oxaloacetate + phosphate = phosphoenolpyruvate + hydrogencarbonate</text>
        <dbReference type="Rhea" id="RHEA:28370"/>
        <dbReference type="ChEBI" id="CHEBI:16452"/>
        <dbReference type="ChEBI" id="CHEBI:17544"/>
        <dbReference type="ChEBI" id="CHEBI:43474"/>
        <dbReference type="ChEBI" id="CHEBI:58702"/>
        <dbReference type="EC" id="4.1.1.31"/>
    </reaction>
</comment>
<dbReference type="RefSeq" id="WP_106537589.1">
    <property type="nucleotide sequence ID" value="NZ_ML142902.1"/>
</dbReference>
<dbReference type="HAMAP" id="MF_00595">
    <property type="entry name" value="PEPcase_type1"/>
    <property type="match status" value="1"/>
</dbReference>
<comment type="function">
    <text evidence="1 9">Forms oxaloacetate, a four-carbon dicarboxylic acid source for the tricarboxylic acid cycle.</text>
</comment>
<dbReference type="EC" id="4.1.1.31" evidence="3 9"/>
<evidence type="ECO:0000256" key="6">
    <source>
        <dbReference type="ARBA" id="ARBA00023239"/>
    </source>
</evidence>
<accession>A0A2P8E127</accession>
<proteinExistence type="inferred from homology"/>
<evidence type="ECO:0000256" key="10">
    <source>
        <dbReference type="PROSITE-ProRule" id="PRU10111"/>
    </source>
</evidence>
<dbReference type="GO" id="GO:0006107">
    <property type="term" value="P:oxaloacetate metabolic process"/>
    <property type="evidence" value="ECO:0007669"/>
    <property type="project" value="UniProtKB-UniRule"/>
</dbReference>
<dbReference type="GO" id="GO:0006099">
    <property type="term" value="P:tricarboxylic acid cycle"/>
    <property type="evidence" value="ECO:0007669"/>
    <property type="project" value="InterPro"/>
</dbReference>
<evidence type="ECO:0000256" key="7">
    <source>
        <dbReference type="ARBA" id="ARBA00023300"/>
    </source>
</evidence>
<comment type="subunit">
    <text evidence="9">Homotetramer.</text>
</comment>
<dbReference type="PROSITE" id="PS00781">
    <property type="entry name" value="PEPCASE_1"/>
    <property type="match status" value="1"/>
</dbReference>
<feature type="active site" evidence="9 10">
    <location>
        <position position="156"/>
    </location>
</feature>
<keyword evidence="12" id="KW-1185">Reference proteome</keyword>
<dbReference type="Pfam" id="PF00311">
    <property type="entry name" value="PEPcase"/>
    <property type="match status" value="2"/>
</dbReference>
<dbReference type="SUPFAM" id="SSF51621">
    <property type="entry name" value="Phosphoenolpyruvate/pyruvate domain"/>
    <property type="match status" value="1"/>
</dbReference>
<keyword evidence="11" id="KW-0670">Pyruvate</keyword>
<dbReference type="Proteomes" id="UP000243528">
    <property type="component" value="Unassembled WGS sequence"/>
</dbReference>
<keyword evidence="7 9" id="KW-0120">Carbon dioxide fixation</keyword>
<comment type="cofactor">
    <cofactor evidence="9">
        <name>Mg(2+)</name>
        <dbReference type="ChEBI" id="CHEBI:18420"/>
    </cofactor>
</comment>
<dbReference type="GO" id="GO:0008964">
    <property type="term" value="F:phosphoenolpyruvate carboxylase activity"/>
    <property type="evidence" value="ECO:0007669"/>
    <property type="project" value="UniProtKB-UniRule"/>
</dbReference>
<dbReference type="GO" id="GO:0000287">
    <property type="term" value="F:magnesium ion binding"/>
    <property type="evidence" value="ECO:0007669"/>
    <property type="project" value="UniProtKB-UniRule"/>
</dbReference>
<gene>
    <name evidence="9" type="primary">ppc</name>
    <name evidence="11" type="ORF">CLV30_10885</name>
</gene>
<dbReference type="InterPro" id="IPR015813">
    <property type="entry name" value="Pyrv/PenolPyrv_kinase-like_dom"/>
</dbReference>
<keyword evidence="5 9" id="KW-0460">Magnesium</keyword>